<evidence type="ECO:0000256" key="1">
    <source>
        <dbReference type="SAM" id="MobiDB-lite"/>
    </source>
</evidence>
<comment type="caution">
    <text evidence="2">The sequence shown here is derived from an EMBL/GenBank/DDBJ whole genome shotgun (WGS) entry which is preliminary data.</text>
</comment>
<dbReference type="OrthoDB" id="5328412at2759"/>
<dbReference type="Gene3D" id="1.25.40.10">
    <property type="entry name" value="Tetratricopeptide repeat domain"/>
    <property type="match status" value="1"/>
</dbReference>
<gene>
    <name evidence="2" type="ORF">ALECFALPRED_001265</name>
</gene>
<feature type="region of interest" description="Disordered" evidence="1">
    <location>
        <begin position="177"/>
        <end position="208"/>
    </location>
</feature>
<name>A0A8H3F826_9LECA</name>
<sequence length="498" mass="55138">MLKHKQLLSAKKKQAGKKKSEVLLDANEFLAVGVDFEEAGEKWRAGDAAKSLRFFVRAVDAYDAGLRKFPRSFDLSYNKARLQYEVAQQPRLIEHLPTPLIELLQTTLDSHRLALTIDQDNADLLFNTAQVMTSLAEAISEGENPFRSPQDEALRLFQESLELFQRCLSVQEIKLTEDQEKSTQRAQPPPDDDSTDSINSAASNASEEEIWASMEEPVTKDALLDTTIAQVDTLTAICGLGSSHTGLAWVEEYYCTTLKDKVLFYVDGSSRHNEIALAQAKFTCALSDAAFRGGRLDLPTYENEVNAAFTSQDLDLSNDPRSLCDKADAELAFNASVQAALQQAQPTEMAQISRICWKHITRALDSLTAASKLPGAQNLPRIHLRRGDCELLRLHLGEAPLKYDLAIKSAQTLLKNTEVYFRGAANLAKTDVVTEEEQNEVKVKHSIAAGLAGDTERLSFLVKTQRDLVESIVEEMRDDGLLGAGGLHKIGTMLDINR</sequence>
<reference evidence="2" key="1">
    <citation type="submission" date="2021-03" db="EMBL/GenBank/DDBJ databases">
        <authorList>
            <person name="Tagirdzhanova G."/>
        </authorList>
    </citation>
    <scope>NUCLEOTIDE SEQUENCE</scope>
</reference>
<organism evidence="2 3">
    <name type="scientific">Alectoria fallacina</name>
    <dbReference type="NCBI Taxonomy" id="1903189"/>
    <lineage>
        <taxon>Eukaryota</taxon>
        <taxon>Fungi</taxon>
        <taxon>Dikarya</taxon>
        <taxon>Ascomycota</taxon>
        <taxon>Pezizomycotina</taxon>
        <taxon>Lecanoromycetes</taxon>
        <taxon>OSLEUM clade</taxon>
        <taxon>Lecanoromycetidae</taxon>
        <taxon>Lecanorales</taxon>
        <taxon>Lecanorineae</taxon>
        <taxon>Parmeliaceae</taxon>
        <taxon>Alectoria</taxon>
    </lineage>
</organism>
<evidence type="ECO:0000313" key="2">
    <source>
        <dbReference type="EMBL" id="CAF9919699.1"/>
    </source>
</evidence>
<dbReference type="Proteomes" id="UP000664203">
    <property type="component" value="Unassembled WGS sequence"/>
</dbReference>
<dbReference type="EMBL" id="CAJPDR010000127">
    <property type="protein sequence ID" value="CAF9919699.1"/>
    <property type="molecule type" value="Genomic_DNA"/>
</dbReference>
<feature type="compositionally biased region" description="Low complexity" evidence="1">
    <location>
        <begin position="196"/>
        <end position="205"/>
    </location>
</feature>
<proteinExistence type="predicted"/>
<dbReference type="InterPro" id="IPR011990">
    <property type="entry name" value="TPR-like_helical_dom_sf"/>
</dbReference>
<protein>
    <submittedName>
        <fullName evidence="2">Uncharacterized protein</fullName>
    </submittedName>
</protein>
<keyword evidence="3" id="KW-1185">Reference proteome</keyword>
<evidence type="ECO:0000313" key="3">
    <source>
        <dbReference type="Proteomes" id="UP000664203"/>
    </source>
</evidence>
<accession>A0A8H3F826</accession>
<dbReference type="AlphaFoldDB" id="A0A8H3F826"/>